<accession>A0A1H3NJN7</accession>
<evidence type="ECO:0000313" key="1">
    <source>
        <dbReference type="EMBL" id="SDY88429.1"/>
    </source>
</evidence>
<dbReference type="OrthoDB" id="9805272at2"/>
<evidence type="ECO:0008006" key="3">
    <source>
        <dbReference type="Google" id="ProtNLM"/>
    </source>
</evidence>
<proteinExistence type="predicted"/>
<dbReference type="AlphaFoldDB" id="A0A1H3NJN7"/>
<dbReference type="EMBL" id="FNON01000007">
    <property type="protein sequence ID" value="SDY88429.1"/>
    <property type="molecule type" value="Genomic_DNA"/>
</dbReference>
<dbReference type="Pfam" id="PF06187">
    <property type="entry name" value="DUF993"/>
    <property type="match status" value="1"/>
</dbReference>
<dbReference type="STRING" id="589385.SAMN05421504_107308"/>
<reference evidence="1 2" key="1">
    <citation type="submission" date="2016-10" db="EMBL/GenBank/DDBJ databases">
        <authorList>
            <person name="de Groot N.N."/>
        </authorList>
    </citation>
    <scope>NUCLEOTIDE SEQUENCE [LARGE SCALE GENOMIC DNA]</scope>
    <source>
        <strain evidence="1 2">CPCC 202699</strain>
    </source>
</reference>
<dbReference type="SUPFAM" id="SSF51569">
    <property type="entry name" value="Aldolase"/>
    <property type="match status" value="1"/>
</dbReference>
<dbReference type="InterPro" id="IPR013785">
    <property type="entry name" value="Aldolase_TIM"/>
</dbReference>
<dbReference type="RefSeq" id="WP_091294777.1">
    <property type="nucleotide sequence ID" value="NZ_FNON01000007.1"/>
</dbReference>
<sequence>MIKLPDADGELTAYEPSTTPSVFVPGGPAVTSRTFFAAPHVIVDPTAGNEPYTPPVLDWEATLKYRHHIWSHGLAVSEALDTAHRGMGLGWLESSELIKRSAAEAHAVGGKIAGTAWTDQLAPGEHTLEQVIRAYEEQIEVIEGAGAQVILMASRELAAVARGPEEYADVYKRLLSQLSQPAIVHWVTAEWDPSLTGYWGSTDIDEEIKTFVSVITDNKDKVDGIKVAPLPGAREIELRRAVPEGIKTYTGDDTNYPEVIAGDDRGHSHAMMGVFDPLAPIVAAAGRKLDAGDVQGFRDLIEPTAELSMHLFEGPGMNIRFYKTGFTFLSWLSGTQDHFRMVWGEQAARSVSHLAKAYRLADGLGLFPDPELAAHRLSAFLVTNGVE</sequence>
<dbReference type="Gene3D" id="3.20.20.70">
    <property type="entry name" value="Aldolase class I"/>
    <property type="match status" value="1"/>
</dbReference>
<name>A0A1H3NJN7_9PSEU</name>
<gene>
    <name evidence="1" type="ORF">SAMN05421504_107308</name>
</gene>
<keyword evidence="2" id="KW-1185">Reference proteome</keyword>
<dbReference type="Proteomes" id="UP000199515">
    <property type="component" value="Unassembled WGS sequence"/>
</dbReference>
<dbReference type="InterPro" id="IPR009334">
    <property type="entry name" value="DUF993"/>
</dbReference>
<protein>
    <recommendedName>
        <fullName evidence="3">Dihydrodipicolinate synthase/N-acetylneuraminate lyase</fullName>
    </recommendedName>
</protein>
<evidence type="ECO:0000313" key="2">
    <source>
        <dbReference type="Proteomes" id="UP000199515"/>
    </source>
</evidence>
<organism evidence="1 2">
    <name type="scientific">Amycolatopsis xylanica</name>
    <dbReference type="NCBI Taxonomy" id="589385"/>
    <lineage>
        <taxon>Bacteria</taxon>
        <taxon>Bacillati</taxon>
        <taxon>Actinomycetota</taxon>
        <taxon>Actinomycetes</taxon>
        <taxon>Pseudonocardiales</taxon>
        <taxon>Pseudonocardiaceae</taxon>
        <taxon>Amycolatopsis</taxon>
    </lineage>
</organism>